<protein>
    <submittedName>
        <fullName evidence="1">Uncharacterized protein</fullName>
    </submittedName>
</protein>
<dbReference type="AlphaFoldDB" id="A0A438HQ17"/>
<evidence type="ECO:0000313" key="2">
    <source>
        <dbReference type="Proteomes" id="UP000288805"/>
    </source>
</evidence>
<comment type="caution">
    <text evidence="1">The sequence shown here is derived from an EMBL/GenBank/DDBJ whole genome shotgun (WGS) entry which is preliminary data.</text>
</comment>
<dbReference type="EMBL" id="QGNW01000192">
    <property type="protein sequence ID" value="RVW86545.1"/>
    <property type="molecule type" value="Genomic_DNA"/>
</dbReference>
<accession>A0A438HQ17</accession>
<dbReference type="Proteomes" id="UP000288805">
    <property type="component" value="Unassembled WGS sequence"/>
</dbReference>
<reference evidence="1 2" key="1">
    <citation type="journal article" date="2018" name="PLoS Genet.">
        <title>Population sequencing reveals clonal diversity and ancestral inbreeding in the grapevine cultivar Chardonnay.</title>
        <authorList>
            <person name="Roach M.J."/>
            <person name="Johnson D.L."/>
            <person name="Bohlmann J."/>
            <person name="van Vuuren H.J."/>
            <person name="Jones S.J."/>
            <person name="Pretorius I.S."/>
            <person name="Schmidt S.A."/>
            <person name="Borneman A.R."/>
        </authorList>
    </citation>
    <scope>NUCLEOTIDE SEQUENCE [LARGE SCALE GENOMIC DNA]</scope>
    <source>
        <strain evidence="2">cv. Chardonnay</strain>
        <tissue evidence="1">Leaf</tissue>
    </source>
</reference>
<organism evidence="1 2">
    <name type="scientific">Vitis vinifera</name>
    <name type="common">Grape</name>
    <dbReference type="NCBI Taxonomy" id="29760"/>
    <lineage>
        <taxon>Eukaryota</taxon>
        <taxon>Viridiplantae</taxon>
        <taxon>Streptophyta</taxon>
        <taxon>Embryophyta</taxon>
        <taxon>Tracheophyta</taxon>
        <taxon>Spermatophyta</taxon>
        <taxon>Magnoliopsida</taxon>
        <taxon>eudicotyledons</taxon>
        <taxon>Gunneridae</taxon>
        <taxon>Pentapetalae</taxon>
        <taxon>rosids</taxon>
        <taxon>Vitales</taxon>
        <taxon>Vitaceae</taxon>
        <taxon>Viteae</taxon>
        <taxon>Vitis</taxon>
    </lineage>
</organism>
<proteinExistence type="predicted"/>
<name>A0A438HQ17_VITVI</name>
<gene>
    <name evidence="1" type="ORF">CK203_045624</name>
</gene>
<evidence type="ECO:0000313" key="1">
    <source>
        <dbReference type="EMBL" id="RVW86545.1"/>
    </source>
</evidence>
<sequence length="282" mass="32118">MEAVLPVEIEMRSFRVALEQHVSEVEWVQSRYDQLSLLDEKRLRATDHAQAYQRKMTRAFKRGLGLGNSKEVSITSGDIEGHILSFHSVYLPQARYQRQMIQTVGTIEGTFTRCILFHLAMLWASEFELGHNSFLSPLVTFVFDFCLFESFVGNPESHIGAYPFVIKASRALVFASYSLLVRWFLGIALEFDSLFRYSPGPFFGTCPNSHFRYLPEPFSGTCPEPSPVLARTLLRYSPGAFSVLARTLLQYLPGPFLDTCPNPSPVLTRIPPFFRYLPELDP</sequence>